<keyword evidence="1" id="KW-0472">Membrane</keyword>
<feature type="transmembrane region" description="Helical" evidence="1">
    <location>
        <begin position="128"/>
        <end position="146"/>
    </location>
</feature>
<feature type="transmembrane region" description="Helical" evidence="1">
    <location>
        <begin position="241"/>
        <end position="265"/>
    </location>
</feature>
<dbReference type="AlphaFoldDB" id="A0A378I0R8"/>
<evidence type="ECO:0000313" key="3">
    <source>
        <dbReference type="Proteomes" id="UP000254968"/>
    </source>
</evidence>
<dbReference type="Proteomes" id="UP000254968">
    <property type="component" value="Unassembled WGS sequence"/>
</dbReference>
<name>A0A378I0R8_9GAMM</name>
<feature type="transmembrane region" description="Helical" evidence="1">
    <location>
        <begin position="196"/>
        <end position="220"/>
    </location>
</feature>
<evidence type="ECO:0008006" key="4">
    <source>
        <dbReference type="Google" id="ProtNLM"/>
    </source>
</evidence>
<accession>A0A378I0R8</accession>
<sequence>MVTQFKPIIVNNHKNVSKEVNGGRSRIKKAINSKIMATSKATIILMKYISIRFPFPLLFILLASTFPLSSYFLSLSLFGLTHITYELLYIRKNIVDKIPKQLVISMLFLLTALVFLKIINLIKPIDYLLIIEFAVIFGLLLITFYFKVKISHGLIILAFAIAFIINPILLFLALAFFHNLTPWGFLAASQAKHKAWIVFVLNPILVFTLALFLSLDWSYFAPADRLAYIMHYLRPSDISPYTVAFFASAVYLQLIHYYYVILILPKLGPQKLTINKFLLTFFILFGVGFFYNFYLWKQVYSIVSMFHSYLEIPLLFYLLPLTTKRITNNL</sequence>
<gene>
    <name evidence="2" type="ORF">NCTC13315_00710</name>
</gene>
<keyword evidence="3" id="KW-1185">Reference proteome</keyword>
<protein>
    <recommendedName>
        <fullName evidence="4">Transmembrane protein</fullName>
    </recommendedName>
</protein>
<keyword evidence="1" id="KW-0812">Transmembrane</keyword>
<feature type="transmembrane region" description="Helical" evidence="1">
    <location>
        <begin position="153"/>
        <end position="176"/>
    </location>
</feature>
<evidence type="ECO:0000313" key="2">
    <source>
        <dbReference type="EMBL" id="STX28186.1"/>
    </source>
</evidence>
<evidence type="ECO:0000256" key="1">
    <source>
        <dbReference type="SAM" id="Phobius"/>
    </source>
</evidence>
<feature type="transmembrane region" description="Helical" evidence="1">
    <location>
        <begin position="102"/>
        <end position="122"/>
    </location>
</feature>
<reference evidence="2 3" key="1">
    <citation type="submission" date="2018-06" db="EMBL/GenBank/DDBJ databases">
        <authorList>
            <consortium name="Pathogen Informatics"/>
            <person name="Doyle S."/>
        </authorList>
    </citation>
    <scope>NUCLEOTIDE SEQUENCE [LARGE SCALE GENOMIC DNA]</scope>
    <source>
        <strain evidence="2 3">NCTC13315</strain>
    </source>
</reference>
<feature type="transmembrane region" description="Helical" evidence="1">
    <location>
        <begin position="44"/>
        <end position="65"/>
    </location>
</feature>
<organism evidence="2 3">
    <name type="scientific">Legionella beliardensis</name>
    <dbReference type="NCBI Taxonomy" id="91822"/>
    <lineage>
        <taxon>Bacteria</taxon>
        <taxon>Pseudomonadati</taxon>
        <taxon>Pseudomonadota</taxon>
        <taxon>Gammaproteobacteria</taxon>
        <taxon>Legionellales</taxon>
        <taxon>Legionellaceae</taxon>
        <taxon>Legionella</taxon>
    </lineage>
</organism>
<keyword evidence="1" id="KW-1133">Transmembrane helix</keyword>
<feature type="transmembrane region" description="Helical" evidence="1">
    <location>
        <begin position="277"/>
        <end position="296"/>
    </location>
</feature>
<proteinExistence type="predicted"/>
<dbReference type="EMBL" id="UGNV01000001">
    <property type="protein sequence ID" value="STX28186.1"/>
    <property type="molecule type" value="Genomic_DNA"/>
</dbReference>